<evidence type="ECO:0000259" key="3">
    <source>
        <dbReference type="Pfam" id="PF19124"/>
    </source>
</evidence>
<feature type="domain" description="DUF1648" evidence="2">
    <location>
        <begin position="149"/>
        <end position="195"/>
    </location>
</feature>
<gene>
    <name evidence="4" type="ORF">AMD00_18880</name>
</gene>
<feature type="transmembrane region" description="Helical" evidence="1">
    <location>
        <begin position="6"/>
        <end position="25"/>
    </location>
</feature>
<dbReference type="STRING" id="263475.AMD00_18880"/>
<organism evidence="4 5">
    <name type="scientific">Viridibacillus arvi</name>
    <dbReference type="NCBI Taxonomy" id="263475"/>
    <lineage>
        <taxon>Bacteria</taxon>
        <taxon>Bacillati</taxon>
        <taxon>Bacillota</taxon>
        <taxon>Bacilli</taxon>
        <taxon>Bacillales</taxon>
        <taxon>Caryophanaceae</taxon>
        <taxon>Viridibacillus</taxon>
    </lineage>
</organism>
<evidence type="ECO:0000313" key="4">
    <source>
        <dbReference type="EMBL" id="KOO48455.1"/>
    </source>
</evidence>
<evidence type="ECO:0000259" key="2">
    <source>
        <dbReference type="Pfam" id="PF07853"/>
    </source>
</evidence>
<evidence type="ECO:0000256" key="1">
    <source>
        <dbReference type="SAM" id="Phobius"/>
    </source>
</evidence>
<keyword evidence="1" id="KW-0812">Transmembrane</keyword>
<feature type="transmembrane region" description="Helical" evidence="1">
    <location>
        <begin position="139"/>
        <end position="158"/>
    </location>
</feature>
<protein>
    <recommendedName>
        <fullName evidence="6">DUF1648 domain-containing protein</fullName>
    </recommendedName>
</protein>
<dbReference type="OrthoDB" id="157646at2"/>
<keyword evidence="1" id="KW-0472">Membrane</keyword>
<feature type="transmembrane region" description="Helical" evidence="1">
    <location>
        <begin position="186"/>
        <end position="206"/>
    </location>
</feature>
<dbReference type="RefSeq" id="WP_053418566.1">
    <property type="nucleotide sequence ID" value="NZ_LILB01000007.1"/>
</dbReference>
<dbReference type="PATRIC" id="fig|263475.3.peg.2622"/>
<dbReference type="AlphaFoldDB" id="A0A0M0LBM0"/>
<reference evidence="5" key="1">
    <citation type="submission" date="2015-08" db="EMBL/GenBank/DDBJ databases">
        <title>Fjat-10028 dsm 16317.</title>
        <authorList>
            <person name="Liu B."/>
            <person name="Wang J."/>
            <person name="Zhu Y."/>
            <person name="Liu G."/>
            <person name="Chen Q."/>
            <person name="Chen Z."/>
            <person name="Lan J."/>
            <person name="Che J."/>
            <person name="Ge C."/>
            <person name="Shi H."/>
            <person name="Pan Z."/>
            <person name="Liu X."/>
        </authorList>
    </citation>
    <scope>NUCLEOTIDE SEQUENCE [LARGE SCALE GENOMIC DNA]</scope>
    <source>
        <strain evidence="5">DSM 16317</strain>
    </source>
</reference>
<dbReference type="GO" id="GO:0009636">
    <property type="term" value="P:response to toxic substance"/>
    <property type="evidence" value="ECO:0007669"/>
    <property type="project" value="TreeGrafter"/>
</dbReference>
<feature type="transmembrane region" description="Helical" evidence="1">
    <location>
        <begin position="343"/>
        <end position="365"/>
    </location>
</feature>
<accession>A0A0M0LBM0</accession>
<dbReference type="InterPro" id="IPR012867">
    <property type="entry name" value="DUF1648"/>
</dbReference>
<sequence length="366" mass="41385">MNGYIFSLVMFALIGLLQAFVPYCIKETIVFGVTVPDQQVYHPIVKASKKIYTLTLLGILIIIVAGYVLWEFNSMVNDELAIIVGITLQFILIGISIVMYFIFHNKITMLKNAEEWGADLKQVKVTDWSVRARDEMLPIFYFLLPIFVVGGLIIYTYMQYPLLPEKIPTHWGPNGQPDAFTDKNRFSVIALPLILLVMQIMFAGIIELTRRSGIKISATRTQQSIRQQLAMRKYSSWLMFLMTMLITILFSFLQLTTIHSDLVSESVMLIMFISFIFVTIIGVIAFAVKLSSLGEAKGTNYSSSGITDVDEDQYWIGGLIYFNRNDPSVFVEKRFGVGWTVNMARPTAIACIFGPIVLIILISIFA</sequence>
<evidence type="ECO:0000313" key="5">
    <source>
        <dbReference type="Proteomes" id="UP000036867"/>
    </source>
</evidence>
<feature type="transmembrane region" description="Helical" evidence="1">
    <location>
        <begin position="267"/>
        <end position="288"/>
    </location>
</feature>
<comment type="caution">
    <text evidence="4">The sequence shown here is derived from an EMBL/GenBank/DDBJ whole genome shotgun (WGS) entry which is preliminary data.</text>
</comment>
<keyword evidence="5" id="KW-1185">Reference proteome</keyword>
<proteinExistence type="predicted"/>
<dbReference type="PANTHER" id="PTHR37810">
    <property type="entry name" value="IMMUNITY PROTEIN SDPI"/>
    <property type="match status" value="1"/>
</dbReference>
<dbReference type="EMBL" id="LILB01000007">
    <property type="protein sequence ID" value="KOO48455.1"/>
    <property type="molecule type" value="Genomic_DNA"/>
</dbReference>
<feature type="transmembrane region" description="Helical" evidence="1">
    <location>
        <begin position="51"/>
        <end position="70"/>
    </location>
</feature>
<feature type="transmembrane region" description="Helical" evidence="1">
    <location>
        <begin position="234"/>
        <end position="255"/>
    </location>
</feature>
<dbReference type="Pfam" id="PF07853">
    <property type="entry name" value="DUF1648"/>
    <property type="match status" value="1"/>
</dbReference>
<dbReference type="PANTHER" id="PTHR37810:SF9">
    <property type="entry name" value="MEMBRANE PROTEIN"/>
    <property type="match status" value="1"/>
</dbReference>
<dbReference type="InterPro" id="IPR043831">
    <property type="entry name" value="DUF5808"/>
</dbReference>
<name>A0A0M0LBM0_9BACL</name>
<dbReference type="Proteomes" id="UP000036867">
    <property type="component" value="Unassembled WGS sequence"/>
</dbReference>
<evidence type="ECO:0008006" key="6">
    <source>
        <dbReference type="Google" id="ProtNLM"/>
    </source>
</evidence>
<keyword evidence="1" id="KW-1133">Transmembrane helix</keyword>
<feature type="domain" description="DUF5808" evidence="3">
    <location>
        <begin position="324"/>
        <end position="348"/>
    </location>
</feature>
<dbReference type="Pfam" id="PF19124">
    <property type="entry name" value="DUF5808"/>
    <property type="match status" value="1"/>
</dbReference>
<dbReference type="GeneID" id="301138162"/>
<feature type="transmembrane region" description="Helical" evidence="1">
    <location>
        <begin position="82"/>
        <end position="103"/>
    </location>
</feature>